<dbReference type="Proteomes" id="UP000030693">
    <property type="component" value="Unassembled WGS sequence"/>
</dbReference>
<dbReference type="RefSeq" id="XP_009496341.1">
    <property type="nucleotide sequence ID" value="XM_009498066.1"/>
</dbReference>
<accession>A0A058Z6M6</accession>
<evidence type="ECO:0000256" key="1">
    <source>
        <dbReference type="SAM" id="MobiDB-lite"/>
    </source>
</evidence>
<reference evidence="2" key="1">
    <citation type="submission" date="2013-04" db="EMBL/GenBank/DDBJ databases">
        <title>The Genome Sequence of Fonticula alba ATCC 38817.</title>
        <authorList>
            <consortium name="The Broad Institute Genomics Platform"/>
            <person name="Russ C."/>
            <person name="Cuomo C."/>
            <person name="Burger G."/>
            <person name="Gray M.W."/>
            <person name="Holland P.W.H."/>
            <person name="King N."/>
            <person name="Lang F.B.F."/>
            <person name="Roger A.J."/>
            <person name="Ruiz-Trillo I."/>
            <person name="Brown M."/>
            <person name="Walker B."/>
            <person name="Young S."/>
            <person name="Zeng Q."/>
            <person name="Gargeya S."/>
            <person name="Fitzgerald M."/>
            <person name="Haas B."/>
            <person name="Abouelleil A."/>
            <person name="Allen A.W."/>
            <person name="Alvarado L."/>
            <person name="Arachchi H.M."/>
            <person name="Berlin A.M."/>
            <person name="Chapman S.B."/>
            <person name="Gainer-Dewar J."/>
            <person name="Goldberg J."/>
            <person name="Griggs A."/>
            <person name="Gujja S."/>
            <person name="Hansen M."/>
            <person name="Howarth C."/>
            <person name="Imamovic A."/>
            <person name="Ireland A."/>
            <person name="Larimer J."/>
            <person name="McCowan C."/>
            <person name="Murphy C."/>
            <person name="Pearson M."/>
            <person name="Poon T.W."/>
            <person name="Priest M."/>
            <person name="Roberts A."/>
            <person name="Saif S."/>
            <person name="Shea T."/>
            <person name="Sisk P."/>
            <person name="Sykes S."/>
            <person name="Wortman J."/>
            <person name="Nusbaum C."/>
            <person name="Birren B."/>
        </authorList>
    </citation>
    <scope>NUCLEOTIDE SEQUENCE [LARGE SCALE GENOMIC DNA]</scope>
    <source>
        <strain evidence="2">ATCC 38817</strain>
    </source>
</reference>
<gene>
    <name evidence="2" type="ORF">H696_04189</name>
</gene>
<proteinExistence type="predicted"/>
<evidence type="ECO:0000313" key="2">
    <source>
        <dbReference type="EMBL" id="KCV69776.1"/>
    </source>
</evidence>
<keyword evidence="3" id="KW-1185">Reference proteome</keyword>
<sequence>MSSEPSGVSSPSPGPHIRDICRLLGGRPPPRKIPCMAKRACAGPHPGWIPGHGGSCGVIKAIKAYRRRRHTGCPAPGSGLGTASMHPARAGPSHPNPALGRRSDVALWDPGSPRAGAASAPKSPAVWAATIPAPGRTPTSPSRKIAHESAAS</sequence>
<organism evidence="2">
    <name type="scientific">Fonticula alba</name>
    <name type="common">Slime mold</name>
    <dbReference type="NCBI Taxonomy" id="691883"/>
    <lineage>
        <taxon>Eukaryota</taxon>
        <taxon>Rotosphaerida</taxon>
        <taxon>Fonticulaceae</taxon>
        <taxon>Fonticula</taxon>
    </lineage>
</organism>
<dbReference type="GeneID" id="20528914"/>
<feature type="compositionally biased region" description="Low complexity" evidence="1">
    <location>
        <begin position="110"/>
        <end position="125"/>
    </location>
</feature>
<evidence type="ECO:0000313" key="3">
    <source>
        <dbReference type="Proteomes" id="UP000030693"/>
    </source>
</evidence>
<dbReference type="EMBL" id="KB932206">
    <property type="protein sequence ID" value="KCV69776.1"/>
    <property type="molecule type" value="Genomic_DNA"/>
</dbReference>
<dbReference type="AlphaFoldDB" id="A0A058Z6M6"/>
<feature type="region of interest" description="Disordered" evidence="1">
    <location>
        <begin position="70"/>
        <end position="152"/>
    </location>
</feature>
<name>A0A058Z6M6_FONAL</name>
<protein>
    <submittedName>
        <fullName evidence="2">Uncharacterized protein</fullName>
    </submittedName>
</protein>